<keyword evidence="3" id="KW-1185">Reference proteome</keyword>
<organism evidence="2 3">
    <name type="scientific">Sphingopyxis macrogoltabida</name>
    <name type="common">Sphingomonas macrogoltabidus</name>
    <dbReference type="NCBI Taxonomy" id="33050"/>
    <lineage>
        <taxon>Bacteria</taxon>
        <taxon>Pseudomonadati</taxon>
        <taxon>Pseudomonadota</taxon>
        <taxon>Alphaproteobacteria</taxon>
        <taxon>Sphingomonadales</taxon>
        <taxon>Sphingomonadaceae</taxon>
        <taxon>Sphingopyxis</taxon>
    </lineage>
</organism>
<gene>
    <name evidence="2" type="ORF">ATM17_16070</name>
</gene>
<sequence>MPQALTAWLVKIGLTQLAATLISTAVTIGASMLLNSIFGPGRPKPSDQQQNIRIAVGSRKRHYGIVCTGGQESFIESRNGTIVKIVTLGTGEETEILEHKINDQVVTVVGGTVTDAKFHGALHIYTRLGTDDQTAIGEVTAVCPEWTADHRQRGCSLAAIIGDPVKQSKFGEVYNGQIPQYTQTRKAAKLYDPRKDSTMVIG</sequence>
<accession>A0AAC8Z247</accession>
<evidence type="ECO:0000313" key="3">
    <source>
        <dbReference type="Proteomes" id="UP000076088"/>
    </source>
</evidence>
<evidence type="ECO:0000256" key="1">
    <source>
        <dbReference type="SAM" id="Phobius"/>
    </source>
</evidence>
<keyword evidence="1" id="KW-1133">Transmembrane helix</keyword>
<reference evidence="2 3" key="2">
    <citation type="journal article" date="2016" name="Genome Announc.">
        <title>Complete Genome Sequence of Sphingopyxis macrogoltabida Strain 203N (NBRC 111659), a Polyethylene Glycol Degrader.</title>
        <authorList>
            <person name="Ohtsubo Y."/>
            <person name="Nonoyama S."/>
            <person name="Nagata Y."/>
            <person name="Numata M."/>
            <person name="Tsuchikane K."/>
            <person name="Hosoyama A."/>
            <person name="Yamazoe A."/>
            <person name="Tsuda M."/>
            <person name="Fujita N."/>
            <person name="Kawai F."/>
        </authorList>
    </citation>
    <scope>NUCLEOTIDE SEQUENCE [LARGE SCALE GENOMIC DNA]</scope>
    <source>
        <strain evidence="2 3">203N</strain>
    </source>
</reference>
<dbReference type="Proteomes" id="UP000076088">
    <property type="component" value="Chromosome"/>
</dbReference>
<name>A0AAC8Z247_SPHMC</name>
<proteinExistence type="predicted"/>
<keyword evidence="1" id="KW-0812">Transmembrane</keyword>
<keyword evidence="1" id="KW-0472">Membrane</keyword>
<protein>
    <submittedName>
        <fullName evidence="2">Uncharacterized protein</fullName>
    </submittedName>
</protein>
<evidence type="ECO:0000313" key="2">
    <source>
        <dbReference type="EMBL" id="AMU90540.1"/>
    </source>
</evidence>
<dbReference type="EMBL" id="CP013344">
    <property type="protein sequence ID" value="AMU90540.1"/>
    <property type="molecule type" value="Genomic_DNA"/>
</dbReference>
<dbReference type="AlphaFoldDB" id="A0AAC8Z247"/>
<dbReference type="KEGG" id="smaz:LH19_15500"/>
<dbReference type="RefSeq" id="WP_145923478.1">
    <property type="nucleotide sequence ID" value="NZ_CP009429.1"/>
</dbReference>
<feature type="transmembrane region" description="Helical" evidence="1">
    <location>
        <begin position="12"/>
        <end position="34"/>
    </location>
</feature>
<reference evidence="3" key="1">
    <citation type="submission" date="2015-11" db="EMBL/GenBank/DDBJ databases">
        <title>Complete genome sequence of a polyethylene-glycol degrader Sphingopyxis macrogoltabida 203N (NBRC 111659).</title>
        <authorList>
            <person name="Yoshiyuki O."/>
            <person name="Shouta N."/>
            <person name="Nagata Y."/>
            <person name="Numata M."/>
            <person name="Tsuchikane K."/>
            <person name="Hosoyama A."/>
            <person name="Yamazoe A."/>
            <person name="Tsuda M."/>
            <person name="Fujita N."/>
            <person name="Kawai F."/>
        </authorList>
    </citation>
    <scope>NUCLEOTIDE SEQUENCE [LARGE SCALE GENOMIC DNA]</scope>
    <source>
        <strain evidence="3">203N</strain>
    </source>
</reference>